<reference evidence="1 2" key="1">
    <citation type="journal article" date="2012" name="PLoS Pathog.">
        <title>Diverse lifestyles and strategies of plant pathogenesis encoded in the genomes of eighteen Dothideomycetes fungi.</title>
        <authorList>
            <person name="Ohm R.A."/>
            <person name="Feau N."/>
            <person name="Henrissat B."/>
            <person name="Schoch C.L."/>
            <person name="Horwitz B.A."/>
            <person name="Barry K.W."/>
            <person name="Condon B.J."/>
            <person name="Copeland A.C."/>
            <person name="Dhillon B."/>
            <person name="Glaser F."/>
            <person name="Hesse C.N."/>
            <person name="Kosti I."/>
            <person name="LaButti K."/>
            <person name="Lindquist E.A."/>
            <person name="Lucas S."/>
            <person name="Salamov A.A."/>
            <person name="Bradshaw R.E."/>
            <person name="Ciuffetti L."/>
            <person name="Hamelin R.C."/>
            <person name="Kema G.H.J."/>
            <person name="Lawrence C."/>
            <person name="Scott J.A."/>
            <person name="Spatafora J.W."/>
            <person name="Turgeon B.G."/>
            <person name="de Wit P.J.G.M."/>
            <person name="Zhong S."/>
            <person name="Goodwin S.B."/>
            <person name="Grigoriev I.V."/>
        </authorList>
    </citation>
    <scope>NUCLEOTIDE SEQUENCE [LARGE SCALE GENOMIC DNA]</scope>
    <source>
        <strain evidence="1 2">CIRAD86</strain>
    </source>
</reference>
<dbReference type="RefSeq" id="XP_007930971.1">
    <property type="nucleotide sequence ID" value="XM_007932780.1"/>
</dbReference>
<dbReference type="VEuPathDB" id="FungiDB:MYCFIDRAFT_178758"/>
<accession>M2YLM4</accession>
<dbReference type="GeneID" id="19333988"/>
<evidence type="ECO:0000313" key="2">
    <source>
        <dbReference type="Proteomes" id="UP000016932"/>
    </source>
</evidence>
<dbReference type="Proteomes" id="UP000016932">
    <property type="component" value="Unassembled WGS sequence"/>
</dbReference>
<evidence type="ECO:0000313" key="1">
    <source>
        <dbReference type="EMBL" id="EME78645.1"/>
    </source>
</evidence>
<dbReference type="AlphaFoldDB" id="M2YLM4"/>
<sequence>MCGLQTTIERFTTLAFLVSIHRPRVLSTVAQPDYFLLASKAFQRSQPIGHRSRQAGLIEVRTLLAISSRAIKEGMKTIDVRRWESKVRFQPLGH</sequence>
<proteinExistence type="predicted"/>
<dbReference type="EMBL" id="KB446563">
    <property type="protein sequence ID" value="EME78645.1"/>
    <property type="molecule type" value="Genomic_DNA"/>
</dbReference>
<name>M2YLM4_PSEFD</name>
<keyword evidence="2" id="KW-1185">Reference proteome</keyword>
<protein>
    <submittedName>
        <fullName evidence="1">Uncharacterized protein</fullName>
    </submittedName>
</protein>
<gene>
    <name evidence="1" type="ORF">MYCFIDRAFT_178758</name>
</gene>
<dbReference type="HOGENOM" id="CLU_2387118_0_0_1"/>
<organism evidence="1 2">
    <name type="scientific">Pseudocercospora fijiensis (strain CIRAD86)</name>
    <name type="common">Black leaf streak disease fungus</name>
    <name type="synonym">Mycosphaerella fijiensis</name>
    <dbReference type="NCBI Taxonomy" id="383855"/>
    <lineage>
        <taxon>Eukaryota</taxon>
        <taxon>Fungi</taxon>
        <taxon>Dikarya</taxon>
        <taxon>Ascomycota</taxon>
        <taxon>Pezizomycotina</taxon>
        <taxon>Dothideomycetes</taxon>
        <taxon>Dothideomycetidae</taxon>
        <taxon>Mycosphaerellales</taxon>
        <taxon>Mycosphaerellaceae</taxon>
        <taxon>Pseudocercospora</taxon>
    </lineage>
</organism>
<dbReference type="KEGG" id="pfj:MYCFIDRAFT_178758"/>